<evidence type="ECO:0000256" key="3">
    <source>
        <dbReference type="ARBA" id="ARBA00022475"/>
    </source>
</evidence>
<dbReference type="InterPro" id="IPR005829">
    <property type="entry name" value="Sugar_transporter_CS"/>
</dbReference>
<evidence type="ECO:0000313" key="12">
    <source>
        <dbReference type="Proteomes" id="UP001500016"/>
    </source>
</evidence>
<dbReference type="Pfam" id="PF07690">
    <property type="entry name" value="MFS_1"/>
    <property type="match status" value="1"/>
</dbReference>
<feature type="transmembrane region" description="Helical" evidence="9">
    <location>
        <begin position="320"/>
        <end position="341"/>
    </location>
</feature>
<sequence length="485" mass="47917">MSSSTASPAEDTAGGGPEAPGARTAAPRAWAVVLASSIGQFLVVLDVSVVNVALPGIRDGLGLGASSLQWVVNAYALTFAGFLLLGGRAADLFGRKPVYLTGLGLFTAASLAGGLAQGAGTLIAARAVQGVGAAVLAPVTLSLLTSTFPEGPARTRAIATWAAVGTAGGAAGGLVGGLLTDLLSWRWVLLVNVPVGAVVIAVVAVGLRERHERTARRGLDLPGAALVTGGVAALAYGIGQTESHAWDAPGTLLPLAGGLLALAAFVAVEKRSAEPLVPLGLFRLRSVTAGNLVTLVSMVGGFAMWYFLSLYMQNVLGYSAVRAGLSFLPHTLAIIAGSKAAPRLMARFGSRTMIAVGGLTAAAGFAWQGLVLDADGTFLGTVLGPAVAMAGGFGLLMTPMTDAATTGTAPEEAGVVAGLVNTSRQIGSALGLTILGAVSAHAAGGGTGKGAAADGYAAAFLAAAAITAGAMLLVALLPRPARTAA</sequence>
<dbReference type="InterPro" id="IPR011701">
    <property type="entry name" value="MFS"/>
</dbReference>
<keyword evidence="4 9" id="KW-0812">Transmembrane</keyword>
<evidence type="ECO:0000256" key="5">
    <source>
        <dbReference type="ARBA" id="ARBA00022989"/>
    </source>
</evidence>
<feature type="transmembrane region" description="Helical" evidence="9">
    <location>
        <begin position="289"/>
        <end position="308"/>
    </location>
</feature>
<evidence type="ECO:0000259" key="10">
    <source>
        <dbReference type="PROSITE" id="PS50850"/>
    </source>
</evidence>
<feature type="domain" description="Major facilitator superfamily (MFS) profile" evidence="10">
    <location>
        <begin position="32"/>
        <end position="482"/>
    </location>
</feature>
<dbReference type="PROSITE" id="PS00216">
    <property type="entry name" value="SUGAR_TRANSPORT_1"/>
    <property type="match status" value="1"/>
</dbReference>
<dbReference type="InterPro" id="IPR036259">
    <property type="entry name" value="MFS_trans_sf"/>
</dbReference>
<dbReference type="SUPFAM" id="SSF103473">
    <property type="entry name" value="MFS general substrate transporter"/>
    <property type="match status" value="1"/>
</dbReference>
<feature type="transmembrane region" description="Helical" evidence="9">
    <location>
        <begin position="219"/>
        <end position="239"/>
    </location>
</feature>
<keyword evidence="6 9" id="KW-0472">Membrane</keyword>
<feature type="region of interest" description="Disordered" evidence="8">
    <location>
        <begin position="1"/>
        <end position="22"/>
    </location>
</feature>
<gene>
    <name evidence="11" type="ORF">GCM10009801_23640</name>
</gene>
<dbReference type="NCBIfam" id="TIGR00711">
    <property type="entry name" value="efflux_EmrB"/>
    <property type="match status" value="1"/>
</dbReference>
<dbReference type="CDD" id="cd17321">
    <property type="entry name" value="MFS_MMR_MDR_like"/>
    <property type="match status" value="1"/>
</dbReference>
<protein>
    <submittedName>
        <fullName evidence="11">MFS transporter</fullName>
    </submittedName>
</protein>
<feature type="transmembrane region" description="Helical" evidence="9">
    <location>
        <begin position="66"/>
        <end position="86"/>
    </location>
</feature>
<reference evidence="11 12" key="1">
    <citation type="journal article" date="2019" name="Int. J. Syst. Evol. Microbiol.">
        <title>The Global Catalogue of Microorganisms (GCM) 10K type strain sequencing project: providing services to taxonomists for standard genome sequencing and annotation.</title>
        <authorList>
            <consortium name="The Broad Institute Genomics Platform"/>
            <consortium name="The Broad Institute Genome Sequencing Center for Infectious Disease"/>
            <person name="Wu L."/>
            <person name="Ma J."/>
        </authorList>
    </citation>
    <scope>NUCLEOTIDE SEQUENCE [LARGE SCALE GENOMIC DNA]</scope>
    <source>
        <strain evidence="11 12">JCM 15478</strain>
    </source>
</reference>
<keyword evidence="5 9" id="KW-1133">Transmembrane helix</keyword>
<dbReference type="PANTHER" id="PTHR42718:SF46">
    <property type="entry name" value="BLR6921 PROTEIN"/>
    <property type="match status" value="1"/>
</dbReference>
<feature type="transmembrane region" description="Helical" evidence="9">
    <location>
        <begin position="456"/>
        <end position="477"/>
    </location>
</feature>
<evidence type="ECO:0000256" key="9">
    <source>
        <dbReference type="SAM" id="Phobius"/>
    </source>
</evidence>
<name>A0ABN2VTU6_9ACTN</name>
<keyword evidence="3" id="KW-1003">Cell membrane</keyword>
<feature type="transmembrane region" description="Helical" evidence="9">
    <location>
        <begin position="123"/>
        <end position="145"/>
    </location>
</feature>
<evidence type="ECO:0000256" key="6">
    <source>
        <dbReference type="ARBA" id="ARBA00023136"/>
    </source>
</evidence>
<dbReference type="Gene3D" id="1.20.1720.10">
    <property type="entry name" value="Multidrug resistance protein D"/>
    <property type="match status" value="1"/>
</dbReference>
<dbReference type="EMBL" id="BAAAPE010000007">
    <property type="protein sequence ID" value="GAA2071690.1"/>
    <property type="molecule type" value="Genomic_DNA"/>
</dbReference>
<organism evidence="11 12">
    <name type="scientific">Streptomyces albiaxialis</name>
    <dbReference type="NCBI Taxonomy" id="329523"/>
    <lineage>
        <taxon>Bacteria</taxon>
        <taxon>Bacillati</taxon>
        <taxon>Actinomycetota</taxon>
        <taxon>Actinomycetes</taxon>
        <taxon>Kitasatosporales</taxon>
        <taxon>Streptomycetaceae</taxon>
        <taxon>Streptomyces</taxon>
    </lineage>
</organism>
<keyword evidence="12" id="KW-1185">Reference proteome</keyword>
<comment type="subcellular location">
    <subcellularLocation>
        <location evidence="1">Cell membrane</location>
        <topology evidence="1">Multi-pass membrane protein</topology>
    </subcellularLocation>
</comment>
<evidence type="ECO:0000256" key="4">
    <source>
        <dbReference type="ARBA" id="ARBA00022692"/>
    </source>
</evidence>
<dbReference type="Gene3D" id="1.20.1250.20">
    <property type="entry name" value="MFS general substrate transporter like domains"/>
    <property type="match status" value="1"/>
</dbReference>
<feature type="transmembrane region" description="Helical" evidence="9">
    <location>
        <begin position="251"/>
        <end position="268"/>
    </location>
</feature>
<keyword evidence="7" id="KW-0046">Antibiotic resistance</keyword>
<accession>A0ABN2VTU6</accession>
<evidence type="ECO:0000313" key="11">
    <source>
        <dbReference type="EMBL" id="GAA2071690.1"/>
    </source>
</evidence>
<feature type="transmembrane region" description="Helical" evidence="9">
    <location>
        <begin position="426"/>
        <end position="444"/>
    </location>
</feature>
<feature type="transmembrane region" description="Helical" evidence="9">
    <location>
        <begin position="157"/>
        <end position="179"/>
    </location>
</feature>
<evidence type="ECO:0000256" key="8">
    <source>
        <dbReference type="SAM" id="MobiDB-lite"/>
    </source>
</evidence>
<dbReference type="InterPro" id="IPR004638">
    <property type="entry name" value="EmrB-like"/>
</dbReference>
<feature type="transmembrane region" description="Helical" evidence="9">
    <location>
        <begin position="185"/>
        <end position="207"/>
    </location>
</feature>
<feature type="transmembrane region" description="Helical" evidence="9">
    <location>
        <begin position="378"/>
        <end position="397"/>
    </location>
</feature>
<dbReference type="PROSITE" id="PS50850">
    <property type="entry name" value="MFS"/>
    <property type="match status" value="1"/>
</dbReference>
<dbReference type="PANTHER" id="PTHR42718">
    <property type="entry name" value="MAJOR FACILITATOR SUPERFAMILY MULTIDRUG TRANSPORTER MFSC"/>
    <property type="match status" value="1"/>
</dbReference>
<proteinExistence type="predicted"/>
<feature type="transmembrane region" description="Helical" evidence="9">
    <location>
        <begin position="353"/>
        <end position="372"/>
    </location>
</feature>
<feature type="transmembrane region" description="Helical" evidence="9">
    <location>
        <begin position="29"/>
        <end position="54"/>
    </location>
</feature>
<dbReference type="InterPro" id="IPR020846">
    <property type="entry name" value="MFS_dom"/>
</dbReference>
<evidence type="ECO:0000256" key="7">
    <source>
        <dbReference type="ARBA" id="ARBA00023251"/>
    </source>
</evidence>
<evidence type="ECO:0000256" key="1">
    <source>
        <dbReference type="ARBA" id="ARBA00004651"/>
    </source>
</evidence>
<evidence type="ECO:0000256" key="2">
    <source>
        <dbReference type="ARBA" id="ARBA00022448"/>
    </source>
</evidence>
<keyword evidence="2" id="KW-0813">Transport</keyword>
<dbReference type="Proteomes" id="UP001500016">
    <property type="component" value="Unassembled WGS sequence"/>
</dbReference>
<comment type="caution">
    <text evidence="11">The sequence shown here is derived from an EMBL/GenBank/DDBJ whole genome shotgun (WGS) entry which is preliminary data.</text>
</comment>
<feature type="transmembrane region" description="Helical" evidence="9">
    <location>
        <begin position="98"/>
        <end position="117"/>
    </location>
</feature>